<protein>
    <submittedName>
        <fullName evidence="2">Uncharacterized protein</fullName>
    </submittedName>
</protein>
<gene>
    <name evidence="2" type="ORF">GSBLH_T00003478001</name>
</gene>
<dbReference type="AlphaFoldDB" id="D8M690"/>
<dbReference type="RefSeq" id="XP_012897691.1">
    <property type="nucleotide sequence ID" value="XM_013042237.1"/>
</dbReference>
<accession>D8M690</accession>
<dbReference type="GeneID" id="24920575"/>
<dbReference type="InParanoid" id="D8M690"/>
<keyword evidence="1" id="KW-0812">Transmembrane</keyword>
<evidence type="ECO:0000313" key="2">
    <source>
        <dbReference type="EMBL" id="CBK23643.2"/>
    </source>
</evidence>
<proteinExistence type="predicted"/>
<keyword evidence="1" id="KW-1133">Transmembrane helix</keyword>
<sequence length="513" mass="56100">MTSFGCEYRAHIRCDNGLCAGRNVRTGRSLCLTSLTCPSHRPYLCPDYSCAAHPFYCPSIQFCPEGTYTCSDYSCSTEPCVEEESMCPVSRPVKCDDGQCVSTILDCRNMEGCMAPYECFIAPLSSPSDQCFDGSCVLSYQSCPHADCDALAAELGLSIPLSTCWNGECLVEGTCPPLPSCPLDYPVRCPDGTCQKSAQLCAPQDAAGAQAATYSDCPAGTTRCRTGECLEVCYGVNGCGVSEGMCPNGVCVPLITSDFTGETEFSERCPTTCRAGECLNVIPCTLSSPISLTISPFFDHELPIVLNNKQVNLAILVPSGLLPPSLENVLDLFPVSTSFLSETAGDSGYSATELFISGVFEITTHHTYPRTAISVMETVDHVFSVPITLEIRNIRSEKFDLEEWCLGKYTENGWVCDGDLTEVDRAVYRTLLKSTGIFAIYYRIPESGVIVITEESKMKITAISILTVSYIVVFVPLFYVFWRLLRFRKKLEKAKTLLELNVGDARGVRRRIA</sequence>
<dbReference type="OrthoDB" id="10047962at2759"/>
<keyword evidence="3" id="KW-1185">Reference proteome</keyword>
<evidence type="ECO:0000256" key="1">
    <source>
        <dbReference type="SAM" id="Phobius"/>
    </source>
</evidence>
<reference evidence="2" key="1">
    <citation type="submission" date="2010-02" db="EMBL/GenBank/DDBJ databases">
        <title>Sequencing and annotation of the Blastocystis hominis genome.</title>
        <authorList>
            <person name="Wincker P."/>
        </authorList>
    </citation>
    <scope>NUCLEOTIDE SEQUENCE</scope>
    <source>
        <strain evidence="2">Singapore isolate B</strain>
    </source>
</reference>
<dbReference type="EMBL" id="FN668661">
    <property type="protein sequence ID" value="CBK23643.2"/>
    <property type="molecule type" value="Genomic_DNA"/>
</dbReference>
<keyword evidence="1" id="KW-0472">Membrane</keyword>
<evidence type="ECO:0000313" key="3">
    <source>
        <dbReference type="Proteomes" id="UP000008312"/>
    </source>
</evidence>
<dbReference type="Proteomes" id="UP000008312">
    <property type="component" value="Unassembled WGS sequence"/>
</dbReference>
<feature type="transmembrane region" description="Helical" evidence="1">
    <location>
        <begin position="462"/>
        <end position="485"/>
    </location>
</feature>
<name>D8M690_BLAHO</name>
<organism evidence="2">
    <name type="scientific">Blastocystis hominis</name>
    <dbReference type="NCBI Taxonomy" id="12968"/>
    <lineage>
        <taxon>Eukaryota</taxon>
        <taxon>Sar</taxon>
        <taxon>Stramenopiles</taxon>
        <taxon>Bigyra</taxon>
        <taxon>Opalozoa</taxon>
        <taxon>Opalinata</taxon>
        <taxon>Blastocystidae</taxon>
        <taxon>Blastocystis</taxon>
    </lineage>
</organism>